<dbReference type="PANTHER" id="PTHR28184">
    <property type="entry name" value="MITOCHONDRIAL HOMOLOGOUS RECOMBINATION PROTEIN 1"/>
    <property type="match status" value="1"/>
</dbReference>
<name>A0AA38RQE6_9PEZI</name>
<organism evidence="10 11">
    <name type="scientific">Pleurostoma richardsiae</name>
    <dbReference type="NCBI Taxonomy" id="41990"/>
    <lineage>
        <taxon>Eukaryota</taxon>
        <taxon>Fungi</taxon>
        <taxon>Dikarya</taxon>
        <taxon>Ascomycota</taxon>
        <taxon>Pezizomycotina</taxon>
        <taxon>Sordariomycetes</taxon>
        <taxon>Sordariomycetidae</taxon>
        <taxon>Calosphaeriales</taxon>
        <taxon>Pleurostomataceae</taxon>
        <taxon>Pleurostoma</taxon>
    </lineage>
</organism>
<evidence type="ECO:0000256" key="3">
    <source>
        <dbReference type="ARBA" id="ARBA00022980"/>
    </source>
</evidence>
<keyword evidence="3" id="KW-0689">Ribosomal protein</keyword>
<evidence type="ECO:0000256" key="2">
    <source>
        <dbReference type="ARBA" id="ARBA00010741"/>
    </source>
</evidence>
<dbReference type="GO" id="GO:0005739">
    <property type="term" value="C:mitochondrion"/>
    <property type="evidence" value="ECO:0007669"/>
    <property type="project" value="UniProtKB-SubCell"/>
</dbReference>
<dbReference type="Proteomes" id="UP001174694">
    <property type="component" value="Unassembled WGS sequence"/>
</dbReference>
<dbReference type="PANTHER" id="PTHR28184:SF1">
    <property type="entry name" value="LARGE RIBOSOMAL SUBUNIT PROTEIN ML67"/>
    <property type="match status" value="1"/>
</dbReference>
<evidence type="ECO:0000256" key="4">
    <source>
        <dbReference type="ARBA" id="ARBA00023015"/>
    </source>
</evidence>
<proteinExistence type="inferred from homology"/>
<comment type="subcellular location">
    <subcellularLocation>
        <location evidence="1">Mitochondrion</location>
    </subcellularLocation>
</comment>
<keyword evidence="11" id="KW-1185">Reference proteome</keyword>
<gene>
    <name evidence="10" type="ORF">NKR23_g2282</name>
</gene>
<feature type="region of interest" description="Disordered" evidence="9">
    <location>
        <begin position="172"/>
        <end position="193"/>
    </location>
</feature>
<reference evidence="10" key="1">
    <citation type="submission" date="2022-07" db="EMBL/GenBank/DDBJ databases">
        <title>Fungi with potential for degradation of polypropylene.</title>
        <authorList>
            <person name="Gostincar C."/>
        </authorList>
    </citation>
    <scope>NUCLEOTIDE SEQUENCE</scope>
    <source>
        <strain evidence="10">EXF-13308</strain>
    </source>
</reference>
<evidence type="ECO:0000256" key="5">
    <source>
        <dbReference type="ARBA" id="ARBA00023128"/>
    </source>
</evidence>
<evidence type="ECO:0000256" key="8">
    <source>
        <dbReference type="ARBA" id="ARBA00035185"/>
    </source>
</evidence>
<dbReference type="GO" id="GO:1990904">
    <property type="term" value="C:ribonucleoprotein complex"/>
    <property type="evidence" value="ECO:0007669"/>
    <property type="project" value="UniProtKB-KW"/>
</dbReference>
<evidence type="ECO:0000256" key="9">
    <source>
        <dbReference type="SAM" id="MobiDB-lite"/>
    </source>
</evidence>
<dbReference type="GO" id="GO:0000150">
    <property type="term" value="F:DNA strand exchange activity"/>
    <property type="evidence" value="ECO:0007669"/>
    <property type="project" value="InterPro"/>
</dbReference>
<dbReference type="InterPro" id="IPR024629">
    <property type="entry name" value="Ribosomal_mL67"/>
</dbReference>
<accession>A0AA38RQE6</accession>
<evidence type="ECO:0000256" key="1">
    <source>
        <dbReference type="ARBA" id="ARBA00004173"/>
    </source>
</evidence>
<dbReference type="Pfam" id="PF12829">
    <property type="entry name" value="Mhr1"/>
    <property type="match status" value="1"/>
</dbReference>
<dbReference type="GO" id="GO:0005840">
    <property type="term" value="C:ribosome"/>
    <property type="evidence" value="ECO:0007669"/>
    <property type="project" value="UniProtKB-KW"/>
</dbReference>
<protein>
    <recommendedName>
        <fullName evidence="8">Large ribosomal subunit protein mL67</fullName>
    </recommendedName>
</protein>
<evidence type="ECO:0000313" key="11">
    <source>
        <dbReference type="Proteomes" id="UP001174694"/>
    </source>
</evidence>
<evidence type="ECO:0000256" key="7">
    <source>
        <dbReference type="ARBA" id="ARBA00023274"/>
    </source>
</evidence>
<dbReference type="AlphaFoldDB" id="A0AA38RQE6"/>
<sequence>MNPSSSSVVERLSIGVSRISIRQSHTRPRWTKARPELTGFEPGHGERIWVFNHVGTNQIVYSHKNVMNSNRAMRQIPFNGKNLKPAKLRKDYWKPMAMIQFPAGLGVVGQNAFQKLREFKRLHELSWGYQTEEFYRKSKRERGEALNDQKANAVADIAAVLSGAGRGNKMLLTERDERSSTTEVAGGGAGSGEESAQLVGATIYWDNLLDRAFARSWSANVRHEEGLPELSSSPDVEVSETVIPPEPSHPTEGASVTA</sequence>
<keyword evidence="5" id="KW-0496">Mitochondrion</keyword>
<keyword evidence="6" id="KW-0804">Transcription</keyword>
<evidence type="ECO:0000256" key="6">
    <source>
        <dbReference type="ARBA" id="ARBA00023163"/>
    </source>
</evidence>
<comment type="caution">
    <text evidence="10">The sequence shown here is derived from an EMBL/GenBank/DDBJ whole genome shotgun (WGS) entry which is preliminary data.</text>
</comment>
<keyword evidence="4" id="KW-0805">Transcription regulation</keyword>
<dbReference type="GO" id="GO:0003697">
    <property type="term" value="F:single-stranded DNA binding"/>
    <property type="evidence" value="ECO:0007669"/>
    <property type="project" value="InterPro"/>
</dbReference>
<feature type="region of interest" description="Disordered" evidence="9">
    <location>
        <begin position="225"/>
        <end position="258"/>
    </location>
</feature>
<dbReference type="GO" id="GO:0003735">
    <property type="term" value="F:structural constituent of ribosome"/>
    <property type="evidence" value="ECO:0007669"/>
    <property type="project" value="TreeGrafter"/>
</dbReference>
<dbReference type="EMBL" id="JANBVO010000004">
    <property type="protein sequence ID" value="KAJ9154873.1"/>
    <property type="molecule type" value="Genomic_DNA"/>
</dbReference>
<keyword evidence="7" id="KW-0687">Ribonucleoprotein</keyword>
<comment type="similarity">
    <text evidence="2">Belongs to the mitochondrion-specific ribosomal protein mL67 family.</text>
</comment>
<evidence type="ECO:0000313" key="10">
    <source>
        <dbReference type="EMBL" id="KAJ9154873.1"/>
    </source>
</evidence>